<evidence type="ECO:0000313" key="2">
    <source>
        <dbReference type="EMBL" id="MEK8050047.1"/>
    </source>
</evidence>
<dbReference type="EMBL" id="JBBUTH010000003">
    <property type="protein sequence ID" value="MEK8050047.1"/>
    <property type="molecule type" value="Genomic_DNA"/>
</dbReference>
<feature type="region of interest" description="Disordered" evidence="1">
    <location>
        <begin position="61"/>
        <end position="85"/>
    </location>
</feature>
<reference evidence="2 3" key="1">
    <citation type="submission" date="2024-04" db="EMBL/GenBank/DDBJ databases">
        <title>Novel species of the genus Ideonella isolated from streams.</title>
        <authorList>
            <person name="Lu H."/>
        </authorList>
    </citation>
    <scope>NUCLEOTIDE SEQUENCE [LARGE SCALE GENOMIC DNA]</scope>
    <source>
        <strain evidence="2 3">DXS22W</strain>
    </source>
</reference>
<sequence length="187" mass="19754">MLRSRLPQPDFLRPQRRASLLPWAWCATGALVLAATLPDALAAWTQRRDAEDRLARLAQAPAAAAAASRPVPTADTARTPRDTPTRRWRQALHMPWSEVFLAAEAAAVDGVVFTGLQADGQGPLRLEGQAPDAAAALAAAAALRAQGEDAAPVWASVTLSRLDTLTGPAAAGPRFEIVARRTAKAAR</sequence>
<gene>
    <name evidence="2" type="ORF">AACH10_07345</name>
</gene>
<evidence type="ECO:0008006" key="4">
    <source>
        <dbReference type="Google" id="ProtNLM"/>
    </source>
</evidence>
<accession>A0ABU9CHP6</accession>
<evidence type="ECO:0000256" key="1">
    <source>
        <dbReference type="SAM" id="MobiDB-lite"/>
    </source>
</evidence>
<proteinExistence type="predicted"/>
<name>A0ABU9CHP6_9BURK</name>
<feature type="compositionally biased region" description="Low complexity" evidence="1">
    <location>
        <begin position="61"/>
        <end position="77"/>
    </location>
</feature>
<protein>
    <recommendedName>
        <fullName evidence="4">PilN domain-containing protein</fullName>
    </recommendedName>
</protein>
<dbReference type="Proteomes" id="UP001365405">
    <property type="component" value="Unassembled WGS sequence"/>
</dbReference>
<comment type="caution">
    <text evidence="2">The sequence shown here is derived from an EMBL/GenBank/DDBJ whole genome shotgun (WGS) entry which is preliminary data.</text>
</comment>
<evidence type="ECO:0000313" key="3">
    <source>
        <dbReference type="Proteomes" id="UP001365405"/>
    </source>
</evidence>
<keyword evidence="3" id="KW-1185">Reference proteome</keyword>
<organism evidence="2 3">
    <name type="scientific">Pseudaquabacterium inlustre</name>
    <dbReference type="NCBI Taxonomy" id="2984192"/>
    <lineage>
        <taxon>Bacteria</taxon>
        <taxon>Pseudomonadati</taxon>
        <taxon>Pseudomonadota</taxon>
        <taxon>Betaproteobacteria</taxon>
        <taxon>Burkholderiales</taxon>
        <taxon>Sphaerotilaceae</taxon>
        <taxon>Pseudaquabacterium</taxon>
    </lineage>
</organism>
<dbReference type="RefSeq" id="WP_341409716.1">
    <property type="nucleotide sequence ID" value="NZ_JBBUTH010000003.1"/>
</dbReference>